<proteinExistence type="predicted"/>
<dbReference type="Pfam" id="PF00571">
    <property type="entry name" value="CBS"/>
    <property type="match status" value="4"/>
</dbReference>
<sequence length="306" mass="34542">MSSKVTGEYLVQDLVDSDCKVISISFKSSIGDALRLLKEHKISALPVYKKDGHYTGYIDVIDIVAALTIAGVSFKVIEAIGSFTVEECLEKEGEFEFASLEVGEVAGASERNPWVTIEKHEKISKLIHLLTTEDLHRVAVTDGGEIVDIVSQFRVLKYLLEKLKEEKGYHGITMTPAPKKPIECCTMDDIVIECFAKLKMEKITGMPIIDNEGRLIGSFSASDIKSCLDGELLKFLWCPLKSLIEQAQKHWNRSDDFLITCEEGDSIEHIMQLMVDNHIHRMFKVDENYQPQRVVSLRDILQQFSD</sequence>
<dbReference type="Gene3D" id="3.10.580.10">
    <property type="entry name" value="CBS-domain"/>
    <property type="match status" value="2"/>
</dbReference>
<evidence type="ECO:0000313" key="5">
    <source>
        <dbReference type="EMBL" id="CAE2235599.1"/>
    </source>
</evidence>
<name>A0A7S4MPU6_9EUKA</name>
<keyword evidence="2 3" id="KW-0129">CBS domain</keyword>
<organism evidence="5">
    <name type="scientific">Vannella robusta</name>
    <dbReference type="NCBI Taxonomy" id="1487602"/>
    <lineage>
        <taxon>Eukaryota</taxon>
        <taxon>Amoebozoa</taxon>
        <taxon>Discosea</taxon>
        <taxon>Flabellinia</taxon>
        <taxon>Vannellidae</taxon>
        <taxon>Vannella</taxon>
    </lineage>
</organism>
<gene>
    <name evidence="5" type="ORF">VSP0166_LOCUS15273</name>
</gene>
<dbReference type="InterPro" id="IPR000644">
    <property type="entry name" value="CBS_dom"/>
</dbReference>
<feature type="domain" description="CBS" evidence="4">
    <location>
        <begin position="15"/>
        <end position="74"/>
    </location>
</feature>
<dbReference type="PANTHER" id="PTHR13780:SF36">
    <property type="entry name" value="CBS DOMAIN-CONTAINING PROTEIN"/>
    <property type="match status" value="1"/>
</dbReference>
<feature type="domain" description="CBS" evidence="4">
    <location>
        <begin position="253"/>
        <end position="306"/>
    </location>
</feature>
<feature type="domain" description="CBS" evidence="4">
    <location>
        <begin position="174"/>
        <end position="235"/>
    </location>
</feature>
<protein>
    <recommendedName>
        <fullName evidence="4">CBS domain-containing protein</fullName>
    </recommendedName>
</protein>
<keyword evidence="1" id="KW-0677">Repeat</keyword>
<dbReference type="PROSITE" id="PS51371">
    <property type="entry name" value="CBS"/>
    <property type="match status" value="4"/>
</dbReference>
<dbReference type="CDD" id="cd02205">
    <property type="entry name" value="CBS_pair_SF"/>
    <property type="match status" value="1"/>
</dbReference>
<dbReference type="AlphaFoldDB" id="A0A7S4MPU6"/>
<dbReference type="InterPro" id="IPR050511">
    <property type="entry name" value="AMPK_gamma/SDS23_families"/>
</dbReference>
<dbReference type="SUPFAM" id="SSF54631">
    <property type="entry name" value="CBS-domain pair"/>
    <property type="match status" value="2"/>
</dbReference>
<evidence type="ECO:0000256" key="2">
    <source>
        <dbReference type="ARBA" id="ARBA00023122"/>
    </source>
</evidence>
<reference evidence="5" key="1">
    <citation type="submission" date="2021-01" db="EMBL/GenBank/DDBJ databases">
        <authorList>
            <person name="Corre E."/>
            <person name="Pelletier E."/>
            <person name="Niang G."/>
            <person name="Scheremetjew M."/>
            <person name="Finn R."/>
            <person name="Kale V."/>
            <person name="Holt S."/>
            <person name="Cochrane G."/>
            <person name="Meng A."/>
            <person name="Brown T."/>
            <person name="Cohen L."/>
        </authorList>
    </citation>
    <scope>NUCLEOTIDE SEQUENCE</scope>
    <source>
        <strain evidence="5">DIVA3 518/3/11/1/6</strain>
    </source>
</reference>
<accession>A0A7S4MPU6</accession>
<evidence type="ECO:0000259" key="4">
    <source>
        <dbReference type="PROSITE" id="PS51371"/>
    </source>
</evidence>
<dbReference type="PANTHER" id="PTHR13780">
    <property type="entry name" value="AMP-ACTIVATED PROTEIN KINASE, GAMMA REGULATORY SUBUNIT"/>
    <property type="match status" value="1"/>
</dbReference>
<evidence type="ECO:0000256" key="3">
    <source>
        <dbReference type="PROSITE-ProRule" id="PRU00703"/>
    </source>
</evidence>
<feature type="domain" description="CBS" evidence="4">
    <location>
        <begin position="108"/>
        <end position="165"/>
    </location>
</feature>
<evidence type="ECO:0000256" key="1">
    <source>
        <dbReference type="ARBA" id="ARBA00022737"/>
    </source>
</evidence>
<dbReference type="EMBL" id="HBKP01021856">
    <property type="protein sequence ID" value="CAE2235599.1"/>
    <property type="molecule type" value="Transcribed_RNA"/>
</dbReference>
<dbReference type="SMART" id="SM00116">
    <property type="entry name" value="CBS"/>
    <property type="match status" value="4"/>
</dbReference>
<dbReference type="InterPro" id="IPR046342">
    <property type="entry name" value="CBS_dom_sf"/>
</dbReference>